<evidence type="ECO:0000256" key="2">
    <source>
        <dbReference type="ARBA" id="ARBA00006744"/>
    </source>
</evidence>
<dbReference type="EMBL" id="JARKIK010000017">
    <property type="protein sequence ID" value="KAK8746752.1"/>
    <property type="molecule type" value="Genomic_DNA"/>
</dbReference>
<comment type="similarity">
    <text evidence="2">Belongs to the TMEM183 family.</text>
</comment>
<gene>
    <name evidence="7" type="ORF">OTU49_017176</name>
</gene>
<keyword evidence="8" id="KW-1185">Reference proteome</keyword>
<name>A0AAW0XSG3_CHEQU</name>
<dbReference type="SUPFAM" id="SSF81383">
    <property type="entry name" value="F-box domain"/>
    <property type="match status" value="1"/>
</dbReference>
<keyword evidence="5" id="KW-0472">Membrane</keyword>
<comment type="caution">
    <text evidence="7">The sequence shown here is derived from an EMBL/GenBank/DDBJ whole genome shotgun (WGS) entry which is preliminary data.</text>
</comment>
<organism evidence="7 8">
    <name type="scientific">Cherax quadricarinatus</name>
    <name type="common">Australian red claw crayfish</name>
    <dbReference type="NCBI Taxonomy" id="27406"/>
    <lineage>
        <taxon>Eukaryota</taxon>
        <taxon>Metazoa</taxon>
        <taxon>Ecdysozoa</taxon>
        <taxon>Arthropoda</taxon>
        <taxon>Crustacea</taxon>
        <taxon>Multicrustacea</taxon>
        <taxon>Malacostraca</taxon>
        <taxon>Eumalacostraca</taxon>
        <taxon>Eucarida</taxon>
        <taxon>Decapoda</taxon>
        <taxon>Pleocyemata</taxon>
        <taxon>Astacidea</taxon>
        <taxon>Parastacoidea</taxon>
        <taxon>Parastacidae</taxon>
        <taxon>Cherax</taxon>
    </lineage>
</organism>
<feature type="region of interest" description="Disordered" evidence="6">
    <location>
        <begin position="37"/>
        <end position="67"/>
    </location>
</feature>
<evidence type="ECO:0000313" key="7">
    <source>
        <dbReference type="EMBL" id="KAK8746752.1"/>
    </source>
</evidence>
<evidence type="ECO:0000256" key="1">
    <source>
        <dbReference type="ARBA" id="ARBA00004167"/>
    </source>
</evidence>
<dbReference type="AlphaFoldDB" id="A0AAW0XSG3"/>
<accession>A0AAW0XSG3</accession>
<reference evidence="7 8" key="1">
    <citation type="journal article" date="2024" name="BMC Genomics">
        <title>Genome assembly of redclaw crayfish (Cherax quadricarinatus) provides insights into its immune adaptation and hypoxia tolerance.</title>
        <authorList>
            <person name="Liu Z."/>
            <person name="Zheng J."/>
            <person name="Li H."/>
            <person name="Fang K."/>
            <person name="Wang S."/>
            <person name="He J."/>
            <person name="Zhou D."/>
            <person name="Weng S."/>
            <person name="Chi M."/>
            <person name="Gu Z."/>
            <person name="He J."/>
            <person name="Li F."/>
            <person name="Wang M."/>
        </authorList>
    </citation>
    <scope>NUCLEOTIDE SEQUENCE [LARGE SCALE GENOMIC DNA]</scope>
    <source>
        <strain evidence="7">ZL_2023a</strain>
    </source>
</reference>
<feature type="compositionally biased region" description="Basic and acidic residues" evidence="6">
    <location>
        <begin position="37"/>
        <end position="47"/>
    </location>
</feature>
<dbReference type="PANTHER" id="PTHR20988:SF2">
    <property type="entry name" value="TRANSMEMBRANE PROTEIN 183A-RELATED"/>
    <property type="match status" value="1"/>
</dbReference>
<evidence type="ECO:0000256" key="4">
    <source>
        <dbReference type="ARBA" id="ARBA00022989"/>
    </source>
</evidence>
<dbReference type="PANTHER" id="PTHR20988">
    <property type="entry name" value="TRANSMEMBRANE PROTEIN 183A-RELATED"/>
    <property type="match status" value="1"/>
</dbReference>
<dbReference type="Proteomes" id="UP001445076">
    <property type="component" value="Unassembled WGS sequence"/>
</dbReference>
<dbReference type="GO" id="GO:0019005">
    <property type="term" value="C:SCF ubiquitin ligase complex"/>
    <property type="evidence" value="ECO:0007669"/>
    <property type="project" value="TreeGrafter"/>
</dbReference>
<evidence type="ECO:0000313" key="8">
    <source>
        <dbReference type="Proteomes" id="UP001445076"/>
    </source>
</evidence>
<dbReference type="GO" id="GO:0031647">
    <property type="term" value="P:regulation of protein stability"/>
    <property type="evidence" value="ECO:0007669"/>
    <property type="project" value="TreeGrafter"/>
</dbReference>
<protein>
    <recommendedName>
        <fullName evidence="9">Transmembrane protein 183</fullName>
    </recommendedName>
</protein>
<dbReference type="InterPro" id="IPR026509">
    <property type="entry name" value="TMEM183"/>
</dbReference>
<dbReference type="InterPro" id="IPR036047">
    <property type="entry name" value="F-box-like_dom_sf"/>
</dbReference>
<evidence type="ECO:0000256" key="6">
    <source>
        <dbReference type="SAM" id="MobiDB-lite"/>
    </source>
</evidence>
<comment type="subcellular location">
    <subcellularLocation>
        <location evidence="1">Membrane</location>
        <topology evidence="1">Single-pass membrane protein</topology>
    </subcellularLocation>
</comment>
<evidence type="ECO:0008006" key="9">
    <source>
        <dbReference type="Google" id="ProtNLM"/>
    </source>
</evidence>
<keyword evidence="3" id="KW-0812">Transmembrane</keyword>
<dbReference type="GO" id="GO:0016020">
    <property type="term" value="C:membrane"/>
    <property type="evidence" value="ECO:0007669"/>
    <property type="project" value="UniProtKB-SubCell"/>
</dbReference>
<proteinExistence type="inferred from homology"/>
<evidence type="ECO:0000256" key="3">
    <source>
        <dbReference type="ARBA" id="ARBA00022692"/>
    </source>
</evidence>
<keyword evidence="4" id="KW-1133">Transmembrane helix</keyword>
<sequence length="319" mass="36994">MVRKARHCKKKAEKNNNSAAIYCVKMLQVKEEDKAWDEKSDDDKCGQNEETIPEQITGKNRRKARKSTSVDGEGINYPLDIWFIISEYLRPEDVGRFATTCQATYYVTTTAKFWFSMYRRHYTWVPELPTQLADWNMDYTEGLRAAVIRSLFFMYAPFSARIAGKKPLRADPTQLLRSQCVLQWHVKVGAQYKYFFKFARSKQNKDCIKCHFHQDTGVNFNPEATCYILEATSSSVCESVMVIGEYLYHAGLEVSANMYNDRLRLSLVPAHLLPRSSNAASRKYQVPTKEIILEPVCDVKVYPWWHPQYEVCAHTTSRS</sequence>
<evidence type="ECO:0000256" key="5">
    <source>
        <dbReference type="ARBA" id="ARBA00023136"/>
    </source>
</evidence>